<dbReference type="EMBL" id="HBKP01002317">
    <property type="protein sequence ID" value="CAE2202180.1"/>
    <property type="molecule type" value="Transcribed_RNA"/>
</dbReference>
<organism evidence="1">
    <name type="scientific">Vannella robusta</name>
    <dbReference type="NCBI Taxonomy" id="1487602"/>
    <lineage>
        <taxon>Eukaryota</taxon>
        <taxon>Amoebozoa</taxon>
        <taxon>Discosea</taxon>
        <taxon>Flabellinia</taxon>
        <taxon>Vannellidae</taxon>
        <taxon>Vannella</taxon>
    </lineage>
</organism>
<gene>
    <name evidence="1" type="ORF">VSP0166_LOCUS1676</name>
</gene>
<protein>
    <submittedName>
        <fullName evidence="1">Uncharacterized protein</fullName>
    </submittedName>
</protein>
<sequence length="122" mass="13704">MKEIISPRKKQLAKMEKILPCLLIGIQRAKIPIKDTHVPGIDILRSEAQNISQPGERPSANIKEDTAQAKLVKIKTTLEISYRSHREPKKILLMKQSVIPTLQSILSSLRVITSDCQVSAIR</sequence>
<reference evidence="1" key="1">
    <citation type="submission" date="2021-01" db="EMBL/GenBank/DDBJ databases">
        <authorList>
            <person name="Corre E."/>
            <person name="Pelletier E."/>
            <person name="Niang G."/>
            <person name="Scheremetjew M."/>
            <person name="Finn R."/>
            <person name="Kale V."/>
            <person name="Holt S."/>
            <person name="Cochrane G."/>
            <person name="Meng A."/>
            <person name="Brown T."/>
            <person name="Cohen L."/>
        </authorList>
    </citation>
    <scope>NUCLEOTIDE SEQUENCE</scope>
    <source>
        <strain evidence="1">DIVA3 518/3/11/1/6</strain>
    </source>
</reference>
<dbReference type="AlphaFoldDB" id="A0A7S4HKP6"/>
<accession>A0A7S4HKP6</accession>
<name>A0A7S4HKP6_9EUKA</name>
<proteinExistence type="predicted"/>
<evidence type="ECO:0000313" key="1">
    <source>
        <dbReference type="EMBL" id="CAE2202180.1"/>
    </source>
</evidence>